<dbReference type="InterPro" id="IPR023780">
    <property type="entry name" value="Chromo_domain"/>
</dbReference>
<keyword evidence="7" id="KW-0732">Signal</keyword>
<sequence>MKPCVHSTAGLLLSAVVSASPPTTHMSASLLPCQIMLLSIGTVDKNQEDLLPVRACAVTSVAVGTCRNVQLQLVCRASLSEGGKRGKRSSENRRRRRGVLCFIHQRSSSREETALKASRSGCPITKAKRTERERETEKRKTEESLLSYRKMELPAAGEHVFAVESIEKKRSRKGRVEYLVKWRGWSPRYNTWEPEENILDPRLLDAFQDRERQEQLMGYRKRGPKPKHLLVQVPSFARRSSILADLHGASLDDDDCQKSSPIQMLRPQAQQYQLNSSKHHQYQSLCREAEQQPNGKKFYYQLNGKKHHHYQPDLKVHEPLFVKPRDVKAPELANKGYNLPPVLQQKWVRDKDSGCLTKVKDITMELKKLPADLNGHKEPEKAKPKEDTLPQSNGVSSGKLKIVKNKNKNGRIVIVMSKYMENGMQAAKIKNGDSESGEKSPQGTDCSPENQLEKMKLVKKLGLMNGFAKNPKDKPTGFNGDCPKAKEQSPKTEPTVTEQDKHVEVRGQGQLPADQPLQLTTKPNLLPLTSDQGVSSLPDKRVSQGGFQGLKRHLSDMDGKEHGGTKRFLSCRSISAPNAASLPAQSISVDQNGHQSHDRLQDCGYTDQEEPIDLSIVKSRPTATQPETQTQAEALTQDLTQTDVQTENQPQTEAQKPAEEKKVDSVSVSNHEKRKEETFPSFQPFLGNIVITDITTNCLTVTFKEYVTA</sequence>
<dbReference type="Pfam" id="PF17218">
    <property type="entry name" value="CBX7_C"/>
    <property type="match status" value="1"/>
</dbReference>
<dbReference type="Ensembl" id="ENSAOCT00000064788.1">
    <property type="protein sequence ID" value="ENSAOCP00000058810.1"/>
    <property type="gene ID" value="ENSAOCG00000023097.2"/>
</dbReference>
<dbReference type="PANTHER" id="PTHR46727">
    <property type="entry name" value="E3 SUMO-PROTEIN LIGASE CBX4"/>
    <property type="match status" value="1"/>
</dbReference>
<dbReference type="PANTHER" id="PTHR46727:SF1">
    <property type="entry name" value="E3 SUMO-PROTEIN LIGASE CBX4"/>
    <property type="match status" value="1"/>
</dbReference>
<organism evidence="9 10">
    <name type="scientific">Amphiprion ocellaris</name>
    <name type="common">Clown anemonefish</name>
    <dbReference type="NCBI Taxonomy" id="80972"/>
    <lineage>
        <taxon>Eukaryota</taxon>
        <taxon>Metazoa</taxon>
        <taxon>Chordata</taxon>
        <taxon>Craniata</taxon>
        <taxon>Vertebrata</taxon>
        <taxon>Euteleostomi</taxon>
        <taxon>Actinopterygii</taxon>
        <taxon>Neopterygii</taxon>
        <taxon>Teleostei</taxon>
        <taxon>Neoteleostei</taxon>
        <taxon>Acanthomorphata</taxon>
        <taxon>Ovalentaria</taxon>
        <taxon>Pomacentridae</taxon>
        <taxon>Amphiprion</taxon>
    </lineage>
</organism>
<feature type="compositionally biased region" description="Basic and acidic residues" evidence="6">
    <location>
        <begin position="370"/>
        <end position="388"/>
    </location>
</feature>
<dbReference type="PRINTS" id="PR00504">
    <property type="entry name" value="CHROMODOMAIN"/>
</dbReference>
<evidence type="ECO:0000256" key="2">
    <source>
        <dbReference type="ARBA" id="ARBA00022491"/>
    </source>
</evidence>
<dbReference type="Pfam" id="PF00385">
    <property type="entry name" value="Chromo"/>
    <property type="match status" value="1"/>
</dbReference>
<proteinExistence type="predicted"/>
<feature type="region of interest" description="Disordered" evidence="6">
    <location>
        <begin position="641"/>
        <end position="675"/>
    </location>
</feature>
<dbReference type="GO" id="GO:0032183">
    <property type="term" value="F:SUMO binding"/>
    <property type="evidence" value="ECO:0007669"/>
    <property type="project" value="TreeGrafter"/>
</dbReference>
<dbReference type="InterPro" id="IPR023779">
    <property type="entry name" value="Chromodomain_CS"/>
</dbReference>
<feature type="compositionally biased region" description="Polar residues" evidence="6">
    <location>
        <begin position="517"/>
        <end position="535"/>
    </location>
</feature>
<dbReference type="SMART" id="SM00298">
    <property type="entry name" value="CHROMO"/>
    <property type="match status" value="1"/>
</dbReference>
<feature type="region of interest" description="Disordered" evidence="6">
    <location>
        <begin position="113"/>
        <end position="143"/>
    </location>
</feature>
<feature type="domain" description="Chromo" evidence="8">
    <location>
        <begin position="161"/>
        <end position="219"/>
    </location>
</feature>
<evidence type="ECO:0000256" key="5">
    <source>
        <dbReference type="ARBA" id="ARBA00023242"/>
    </source>
</evidence>
<evidence type="ECO:0000313" key="9">
    <source>
        <dbReference type="Ensembl" id="ENSAOCP00000058810.1"/>
    </source>
</evidence>
<feature type="region of interest" description="Disordered" evidence="6">
    <location>
        <begin position="429"/>
        <end position="450"/>
    </location>
</feature>
<reference evidence="9" key="2">
    <citation type="submission" date="2025-08" db="UniProtKB">
        <authorList>
            <consortium name="Ensembl"/>
        </authorList>
    </citation>
    <scope>IDENTIFICATION</scope>
</reference>
<dbReference type="GO" id="GO:0016925">
    <property type="term" value="P:protein sumoylation"/>
    <property type="evidence" value="ECO:0007669"/>
    <property type="project" value="TreeGrafter"/>
</dbReference>
<dbReference type="SUPFAM" id="SSF54160">
    <property type="entry name" value="Chromo domain-like"/>
    <property type="match status" value="1"/>
</dbReference>
<evidence type="ECO:0000313" key="10">
    <source>
        <dbReference type="Proteomes" id="UP001501940"/>
    </source>
</evidence>
<dbReference type="PROSITE" id="PS00598">
    <property type="entry name" value="CHROMO_1"/>
    <property type="match status" value="1"/>
</dbReference>
<keyword evidence="4" id="KW-0804">Transcription</keyword>
<dbReference type="InterPro" id="IPR016197">
    <property type="entry name" value="Chromo-like_dom_sf"/>
</dbReference>
<dbReference type="InterPro" id="IPR000953">
    <property type="entry name" value="Chromo/chromo_shadow_dom"/>
</dbReference>
<evidence type="ECO:0000256" key="1">
    <source>
        <dbReference type="ARBA" id="ARBA00004123"/>
    </source>
</evidence>
<accession>A0AAQ5Z515</accession>
<name>A0AAQ5Z515_AMPOC</name>
<gene>
    <name evidence="9" type="primary">ZNF512</name>
</gene>
<evidence type="ECO:0000256" key="4">
    <source>
        <dbReference type="ARBA" id="ARBA00023163"/>
    </source>
</evidence>
<dbReference type="GO" id="GO:0000122">
    <property type="term" value="P:negative regulation of transcription by RNA polymerase II"/>
    <property type="evidence" value="ECO:0007669"/>
    <property type="project" value="TreeGrafter"/>
</dbReference>
<dbReference type="Gene3D" id="2.40.50.40">
    <property type="match status" value="1"/>
</dbReference>
<feature type="region of interest" description="Disordered" evidence="6">
    <location>
        <begin position="370"/>
        <end position="403"/>
    </location>
</feature>
<comment type="subcellular location">
    <subcellularLocation>
        <location evidence="1">Nucleus</location>
    </subcellularLocation>
</comment>
<dbReference type="GO" id="GO:0035102">
    <property type="term" value="C:PRC1 complex"/>
    <property type="evidence" value="ECO:0007669"/>
    <property type="project" value="TreeGrafter"/>
</dbReference>
<evidence type="ECO:0000256" key="7">
    <source>
        <dbReference type="SAM" id="SignalP"/>
    </source>
</evidence>
<dbReference type="PROSITE" id="PS50013">
    <property type="entry name" value="CHROMO_2"/>
    <property type="match status" value="1"/>
</dbReference>
<dbReference type="InterPro" id="IPR033773">
    <property type="entry name" value="CBX7_C"/>
</dbReference>
<feature type="compositionally biased region" description="Polar residues" evidence="6">
    <location>
        <begin position="439"/>
        <end position="450"/>
    </location>
</feature>
<dbReference type="AlphaFoldDB" id="A0AAQ5Z515"/>
<keyword evidence="3" id="KW-0805">Transcription regulation</keyword>
<evidence type="ECO:0000256" key="6">
    <source>
        <dbReference type="SAM" id="MobiDB-lite"/>
    </source>
</evidence>
<feature type="signal peptide" evidence="7">
    <location>
        <begin position="1"/>
        <end position="19"/>
    </location>
</feature>
<keyword evidence="10" id="KW-1185">Reference proteome</keyword>
<reference evidence="9" key="3">
    <citation type="submission" date="2025-09" db="UniProtKB">
        <authorList>
            <consortium name="Ensembl"/>
        </authorList>
    </citation>
    <scope>IDENTIFICATION</scope>
</reference>
<dbReference type="GO" id="GO:0061665">
    <property type="term" value="F:SUMO ligase activity"/>
    <property type="evidence" value="ECO:0007669"/>
    <property type="project" value="TreeGrafter"/>
</dbReference>
<feature type="compositionally biased region" description="Basic and acidic residues" evidence="6">
    <location>
        <begin position="656"/>
        <end position="675"/>
    </location>
</feature>
<dbReference type="FunFam" id="2.40.50.40:FF:000006">
    <property type="entry name" value="Chromobox protein homolog 7"/>
    <property type="match status" value="1"/>
</dbReference>
<evidence type="ECO:0000256" key="3">
    <source>
        <dbReference type="ARBA" id="ARBA00023015"/>
    </source>
</evidence>
<protein>
    <recommendedName>
        <fullName evidence="8">Chromo domain-containing protein</fullName>
    </recommendedName>
</protein>
<feature type="chain" id="PRO_5043467718" description="Chromo domain-containing protein" evidence="7">
    <location>
        <begin position="20"/>
        <end position="709"/>
    </location>
</feature>
<dbReference type="InterPro" id="IPR017984">
    <property type="entry name" value="Chromo_dom_subgr"/>
</dbReference>
<reference evidence="9 10" key="1">
    <citation type="submission" date="2022-01" db="EMBL/GenBank/DDBJ databases">
        <title>A chromosome-scale genome assembly of the false clownfish, Amphiprion ocellaris.</title>
        <authorList>
            <person name="Ryu T."/>
        </authorList>
    </citation>
    <scope>NUCLEOTIDE SEQUENCE [LARGE SCALE GENOMIC DNA]</scope>
</reference>
<dbReference type="GeneTree" id="ENSGT00940000160081"/>
<keyword evidence="2" id="KW-0678">Repressor</keyword>
<dbReference type="InterPro" id="IPR043531">
    <property type="entry name" value="CBX4"/>
</dbReference>
<feature type="region of interest" description="Disordered" evidence="6">
    <location>
        <begin position="466"/>
        <end position="545"/>
    </location>
</feature>
<feature type="compositionally biased region" description="Basic and acidic residues" evidence="6">
    <location>
        <begin position="128"/>
        <end position="143"/>
    </location>
</feature>
<evidence type="ECO:0000259" key="8">
    <source>
        <dbReference type="PROSITE" id="PS50013"/>
    </source>
</evidence>
<keyword evidence="5" id="KW-0539">Nucleus</keyword>
<dbReference type="CDD" id="cd18645">
    <property type="entry name" value="CD_Cbx4"/>
    <property type="match status" value="1"/>
</dbReference>
<dbReference type="Proteomes" id="UP001501940">
    <property type="component" value="Chromosome 4"/>
</dbReference>